<keyword evidence="1" id="KW-0677">Repeat</keyword>
<dbReference type="InterPro" id="IPR002110">
    <property type="entry name" value="Ankyrin_rpt"/>
</dbReference>
<name>A0A6G0XFD3_9STRA</name>
<reference evidence="4 5" key="1">
    <citation type="submission" date="2019-07" db="EMBL/GenBank/DDBJ databases">
        <title>Genomics analysis of Aphanomyces spp. identifies a new class of oomycete effector associated with host adaptation.</title>
        <authorList>
            <person name="Gaulin E."/>
        </authorList>
    </citation>
    <scope>NUCLEOTIDE SEQUENCE [LARGE SCALE GENOMIC DNA]</scope>
    <source>
        <strain evidence="4 5">ATCC 201684</strain>
    </source>
</reference>
<dbReference type="Proteomes" id="UP000481153">
    <property type="component" value="Unassembled WGS sequence"/>
</dbReference>
<dbReference type="InterPro" id="IPR050776">
    <property type="entry name" value="Ank_Repeat/CDKN_Inhibitor"/>
</dbReference>
<comment type="caution">
    <text evidence="4">The sequence shown here is derived from an EMBL/GenBank/DDBJ whole genome shotgun (WGS) entry which is preliminary data.</text>
</comment>
<dbReference type="PROSITE" id="PS50297">
    <property type="entry name" value="ANK_REP_REGION"/>
    <property type="match status" value="1"/>
</dbReference>
<evidence type="ECO:0000313" key="4">
    <source>
        <dbReference type="EMBL" id="KAF0738887.1"/>
    </source>
</evidence>
<dbReference type="InterPro" id="IPR036770">
    <property type="entry name" value="Ankyrin_rpt-contain_sf"/>
</dbReference>
<dbReference type="EMBL" id="VJMJ01000070">
    <property type="protein sequence ID" value="KAF0738887.1"/>
    <property type="molecule type" value="Genomic_DNA"/>
</dbReference>
<dbReference type="Gene3D" id="1.25.40.20">
    <property type="entry name" value="Ankyrin repeat-containing domain"/>
    <property type="match status" value="1"/>
</dbReference>
<evidence type="ECO:0000313" key="5">
    <source>
        <dbReference type="Proteomes" id="UP000481153"/>
    </source>
</evidence>
<sequence>MNIAAPRKIDAETEAFEKRKQRFRAVQNLTVEGGIENTFRSRFPAVDSKFWSVFYEACAAGEKWTAHRHLLISYSLPQTINSEDNYGETMMTLAAIHGRLQVVTILLGIKGDPWVFNQKGWSAVTAAVVYNHVALVKLFAASGVKLDRRDDRLGYTPAHFAVQTSNVSMLRLLEEKGANLAVAAKNGYTLLHTAAEVGAEECIEFLLKNRLIPMDARDSSQETACHKAARRSQCRILDLFKQHGASFRSENLDMDSVSNVQMDDLHMTRPMERNK</sequence>
<dbReference type="SMART" id="SM00248">
    <property type="entry name" value="ANK"/>
    <property type="match status" value="5"/>
</dbReference>
<dbReference type="GO" id="GO:0005634">
    <property type="term" value="C:nucleus"/>
    <property type="evidence" value="ECO:0007669"/>
    <property type="project" value="TreeGrafter"/>
</dbReference>
<evidence type="ECO:0000256" key="3">
    <source>
        <dbReference type="PROSITE-ProRule" id="PRU00023"/>
    </source>
</evidence>
<gene>
    <name evidence="4" type="ORF">Ae201684_005496</name>
</gene>
<dbReference type="PROSITE" id="PS50088">
    <property type="entry name" value="ANK_REPEAT"/>
    <property type="match status" value="1"/>
</dbReference>
<keyword evidence="5" id="KW-1185">Reference proteome</keyword>
<dbReference type="SUPFAM" id="SSF48403">
    <property type="entry name" value="Ankyrin repeat"/>
    <property type="match status" value="1"/>
</dbReference>
<evidence type="ECO:0000256" key="1">
    <source>
        <dbReference type="ARBA" id="ARBA00022737"/>
    </source>
</evidence>
<feature type="repeat" description="ANK" evidence="3">
    <location>
        <begin position="153"/>
        <end position="185"/>
    </location>
</feature>
<dbReference type="PANTHER" id="PTHR24201">
    <property type="entry name" value="ANK_REP_REGION DOMAIN-CONTAINING PROTEIN"/>
    <property type="match status" value="1"/>
</dbReference>
<dbReference type="Pfam" id="PF12796">
    <property type="entry name" value="Ank_2"/>
    <property type="match status" value="1"/>
</dbReference>
<organism evidence="4 5">
    <name type="scientific">Aphanomyces euteiches</name>
    <dbReference type="NCBI Taxonomy" id="100861"/>
    <lineage>
        <taxon>Eukaryota</taxon>
        <taxon>Sar</taxon>
        <taxon>Stramenopiles</taxon>
        <taxon>Oomycota</taxon>
        <taxon>Saprolegniomycetes</taxon>
        <taxon>Saprolegniales</taxon>
        <taxon>Verrucalvaceae</taxon>
        <taxon>Aphanomyces</taxon>
    </lineage>
</organism>
<dbReference type="PANTHER" id="PTHR24201:SF16">
    <property type="entry name" value="ANKYRIN-1-LIKE-RELATED"/>
    <property type="match status" value="1"/>
</dbReference>
<dbReference type="VEuPathDB" id="FungiDB:AeMF1_003242"/>
<proteinExistence type="predicted"/>
<dbReference type="Pfam" id="PF13637">
    <property type="entry name" value="Ank_4"/>
    <property type="match status" value="1"/>
</dbReference>
<dbReference type="AlphaFoldDB" id="A0A6G0XFD3"/>
<evidence type="ECO:0000256" key="2">
    <source>
        <dbReference type="ARBA" id="ARBA00023043"/>
    </source>
</evidence>
<protein>
    <submittedName>
        <fullName evidence="4">Uncharacterized protein</fullName>
    </submittedName>
</protein>
<keyword evidence="2 3" id="KW-0040">ANK repeat</keyword>
<accession>A0A6G0XFD3</accession>